<dbReference type="Proteomes" id="UP000790709">
    <property type="component" value="Unassembled WGS sequence"/>
</dbReference>
<reference evidence="1" key="1">
    <citation type="journal article" date="2021" name="New Phytol.">
        <title>Evolutionary innovations through gain and loss of genes in the ectomycorrhizal Boletales.</title>
        <authorList>
            <person name="Wu G."/>
            <person name="Miyauchi S."/>
            <person name="Morin E."/>
            <person name="Kuo A."/>
            <person name="Drula E."/>
            <person name="Varga T."/>
            <person name="Kohler A."/>
            <person name="Feng B."/>
            <person name="Cao Y."/>
            <person name="Lipzen A."/>
            <person name="Daum C."/>
            <person name="Hundley H."/>
            <person name="Pangilinan J."/>
            <person name="Johnson J."/>
            <person name="Barry K."/>
            <person name="LaButti K."/>
            <person name="Ng V."/>
            <person name="Ahrendt S."/>
            <person name="Min B."/>
            <person name="Choi I.G."/>
            <person name="Park H."/>
            <person name="Plett J.M."/>
            <person name="Magnuson J."/>
            <person name="Spatafora J.W."/>
            <person name="Nagy L.G."/>
            <person name="Henrissat B."/>
            <person name="Grigoriev I.V."/>
            <person name="Yang Z.L."/>
            <person name="Xu J."/>
            <person name="Martin F.M."/>
        </authorList>
    </citation>
    <scope>NUCLEOTIDE SEQUENCE</scope>
    <source>
        <strain evidence="1">KUC20120723A-06</strain>
    </source>
</reference>
<accession>A0ACB8BBR5</accession>
<comment type="caution">
    <text evidence="1">The sequence shown here is derived from an EMBL/GenBank/DDBJ whole genome shotgun (WGS) entry which is preliminary data.</text>
</comment>
<proteinExistence type="predicted"/>
<sequence>MADTTFIVPQNIFKAYHPPISAQSIHENALTDAILQRFLSSCQDGAVGVAPVYGARCTLVMIAFSTLSHVLLVRLSGSSAKSQKPKKNFQTLTGRELLRDHILCHPQRQLYGFKMDKIAIALYLDLSLCVRAGADLLSISKKSNRHSLDAILQALGGELTLHKEAVKALFRHREGDHTLPTDAALQAWAACRASSLSSMQRALLAIPRIDTQGMLDTHLAAFAKISRDSDRLDALKPTQVKNEVKADFSYKKGGINVTSTRFRTRIMRSQNQTIQIKTDKSATVTGRAKKVEGRGARIAVEGPVIGTKIVSITTFGKEEPTHAEAQREMVVLYALQRRVSLSSQPFFQAIWLPTEKPIWPTLPARRSKPIIYTPSQALNTSQDLAVQKILSDHDQDRIVVIQGPPGTGKTTVIAASVTSII</sequence>
<evidence type="ECO:0000313" key="1">
    <source>
        <dbReference type="EMBL" id="KAH7922887.1"/>
    </source>
</evidence>
<name>A0ACB8BBR5_9AGAM</name>
<evidence type="ECO:0000313" key="2">
    <source>
        <dbReference type="Proteomes" id="UP000790709"/>
    </source>
</evidence>
<keyword evidence="2" id="KW-1185">Reference proteome</keyword>
<gene>
    <name evidence="1" type="ORF">BV22DRAFT_973466</name>
</gene>
<organism evidence="1 2">
    <name type="scientific">Leucogyrophana mollusca</name>
    <dbReference type="NCBI Taxonomy" id="85980"/>
    <lineage>
        <taxon>Eukaryota</taxon>
        <taxon>Fungi</taxon>
        <taxon>Dikarya</taxon>
        <taxon>Basidiomycota</taxon>
        <taxon>Agaricomycotina</taxon>
        <taxon>Agaricomycetes</taxon>
        <taxon>Agaricomycetidae</taxon>
        <taxon>Boletales</taxon>
        <taxon>Boletales incertae sedis</taxon>
        <taxon>Leucogyrophana</taxon>
    </lineage>
</organism>
<feature type="non-terminal residue" evidence="1">
    <location>
        <position position="421"/>
    </location>
</feature>
<protein>
    <submittedName>
        <fullName evidence="1">Uncharacterized protein</fullName>
    </submittedName>
</protein>
<dbReference type="EMBL" id="MU266469">
    <property type="protein sequence ID" value="KAH7922887.1"/>
    <property type="molecule type" value="Genomic_DNA"/>
</dbReference>